<dbReference type="InterPro" id="IPR009810">
    <property type="entry name" value="Nodulin_late_dom"/>
</dbReference>
<dbReference type="Proteomes" id="UP000265566">
    <property type="component" value="Chromosome 7"/>
</dbReference>
<name>A0A072U075_MEDTR</name>
<dbReference type="HOGENOM" id="CLU_181053_6_4_1"/>
<dbReference type="EnsemblPlants" id="KEH23027">
    <property type="protein sequence ID" value="KEH23027"/>
    <property type="gene ID" value="MTR_7g063990"/>
</dbReference>
<dbReference type="Gramene" id="rna40688">
    <property type="protein sequence ID" value="RHN46233.1"/>
    <property type="gene ID" value="gene40688"/>
</dbReference>
<evidence type="ECO:0000313" key="5">
    <source>
        <dbReference type="EnsemblPlants" id="KEH23027"/>
    </source>
</evidence>
<reference evidence="3 6" key="2">
    <citation type="journal article" date="2014" name="BMC Genomics">
        <title>An improved genome release (version Mt4.0) for the model legume Medicago truncatula.</title>
        <authorList>
            <person name="Tang H."/>
            <person name="Krishnakumar V."/>
            <person name="Bidwell S."/>
            <person name="Rosen B."/>
            <person name="Chan A."/>
            <person name="Zhou S."/>
            <person name="Gentzbittel L."/>
            <person name="Childs K.L."/>
            <person name="Yandell M."/>
            <person name="Gundlach H."/>
            <person name="Mayer K.F."/>
            <person name="Schwartz D.C."/>
            <person name="Town C.D."/>
        </authorList>
    </citation>
    <scope>GENOME REANNOTATION</scope>
    <source>
        <strain evidence="3">A17</strain>
        <strain evidence="5 6">cv. Jemalong A17</strain>
    </source>
</reference>
<dbReference type="Proteomes" id="UP000002051">
    <property type="component" value="Unassembled WGS sequence"/>
</dbReference>
<proteinExistence type="predicted"/>
<sequence length="51" mass="5820">MAQILIFVYAFIILFSLFVFFTSGAIPCGTRDDCPKTTTYMCFNNICVLLR</sequence>
<dbReference type="AlphaFoldDB" id="A0A072U075"/>
<evidence type="ECO:0000256" key="1">
    <source>
        <dbReference type="SAM" id="Phobius"/>
    </source>
</evidence>
<accession>A0A072U075</accession>
<keyword evidence="1" id="KW-0812">Transmembrane</keyword>
<dbReference type="EMBL" id="PSQE01000007">
    <property type="protein sequence ID" value="RHN46233.1"/>
    <property type="molecule type" value="Genomic_DNA"/>
</dbReference>
<keyword evidence="6" id="KW-1185">Reference proteome</keyword>
<evidence type="ECO:0000313" key="3">
    <source>
        <dbReference type="EMBL" id="KEH23027.1"/>
    </source>
</evidence>
<evidence type="ECO:0000313" key="4">
    <source>
        <dbReference type="EMBL" id="RHN46233.1"/>
    </source>
</evidence>
<keyword evidence="1" id="KW-1133">Transmembrane helix</keyword>
<evidence type="ECO:0000259" key="2">
    <source>
        <dbReference type="Pfam" id="PF07127"/>
    </source>
</evidence>
<evidence type="ECO:0000313" key="6">
    <source>
        <dbReference type="Proteomes" id="UP000002051"/>
    </source>
</evidence>
<feature type="domain" description="Late nodulin" evidence="2">
    <location>
        <begin position="1"/>
        <end position="47"/>
    </location>
</feature>
<reference evidence="5" key="3">
    <citation type="submission" date="2015-04" db="UniProtKB">
        <authorList>
            <consortium name="EnsemblPlants"/>
        </authorList>
    </citation>
    <scope>IDENTIFICATION</scope>
    <source>
        <strain evidence="5">cv. Jemalong A17</strain>
    </source>
</reference>
<reference evidence="3 6" key="1">
    <citation type="journal article" date="2011" name="Nature">
        <title>The Medicago genome provides insight into the evolution of rhizobial symbioses.</title>
        <authorList>
            <person name="Young N.D."/>
            <person name="Debelle F."/>
            <person name="Oldroyd G.E."/>
            <person name="Geurts R."/>
            <person name="Cannon S.B."/>
            <person name="Udvardi M.K."/>
            <person name="Benedito V.A."/>
            <person name="Mayer K.F."/>
            <person name="Gouzy J."/>
            <person name="Schoof H."/>
            <person name="Van de Peer Y."/>
            <person name="Proost S."/>
            <person name="Cook D.R."/>
            <person name="Meyers B.C."/>
            <person name="Spannagl M."/>
            <person name="Cheung F."/>
            <person name="De Mita S."/>
            <person name="Krishnakumar V."/>
            <person name="Gundlach H."/>
            <person name="Zhou S."/>
            <person name="Mudge J."/>
            <person name="Bharti A.K."/>
            <person name="Murray J.D."/>
            <person name="Naoumkina M.A."/>
            <person name="Rosen B."/>
            <person name="Silverstein K.A."/>
            <person name="Tang H."/>
            <person name="Rombauts S."/>
            <person name="Zhao P.X."/>
            <person name="Zhou P."/>
            <person name="Barbe V."/>
            <person name="Bardou P."/>
            <person name="Bechner M."/>
            <person name="Bellec A."/>
            <person name="Berger A."/>
            <person name="Berges H."/>
            <person name="Bidwell S."/>
            <person name="Bisseling T."/>
            <person name="Choisne N."/>
            <person name="Couloux A."/>
            <person name="Denny R."/>
            <person name="Deshpande S."/>
            <person name="Dai X."/>
            <person name="Doyle J.J."/>
            <person name="Dudez A.M."/>
            <person name="Farmer A.D."/>
            <person name="Fouteau S."/>
            <person name="Franken C."/>
            <person name="Gibelin C."/>
            <person name="Gish J."/>
            <person name="Goldstein S."/>
            <person name="Gonzalez A.J."/>
            <person name="Green P.J."/>
            <person name="Hallab A."/>
            <person name="Hartog M."/>
            <person name="Hua A."/>
            <person name="Humphray S.J."/>
            <person name="Jeong D.H."/>
            <person name="Jing Y."/>
            <person name="Jocker A."/>
            <person name="Kenton S.M."/>
            <person name="Kim D.J."/>
            <person name="Klee K."/>
            <person name="Lai H."/>
            <person name="Lang C."/>
            <person name="Lin S."/>
            <person name="Macmil S.L."/>
            <person name="Magdelenat G."/>
            <person name="Matthews L."/>
            <person name="McCorrison J."/>
            <person name="Monaghan E.L."/>
            <person name="Mun J.H."/>
            <person name="Najar F.Z."/>
            <person name="Nicholson C."/>
            <person name="Noirot C."/>
            <person name="O'Bleness M."/>
            <person name="Paule C.R."/>
            <person name="Poulain J."/>
            <person name="Prion F."/>
            <person name="Qin B."/>
            <person name="Qu C."/>
            <person name="Retzel E.F."/>
            <person name="Riddle C."/>
            <person name="Sallet E."/>
            <person name="Samain S."/>
            <person name="Samson N."/>
            <person name="Sanders I."/>
            <person name="Saurat O."/>
            <person name="Scarpelli C."/>
            <person name="Schiex T."/>
            <person name="Segurens B."/>
            <person name="Severin A.J."/>
            <person name="Sherrier D.J."/>
            <person name="Shi R."/>
            <person name="Sims S."/>
            <person name="Singer S.R."/>
            <person name="Sinharoy S."/>
            <person name="Sterck L."/>
            <person name="Viollet A."/>
            <person name="Wang B.B."/>
            <person name="Wang K."/>
            <person name="Wang M."/>
            <person name="Wang X."/>
            <person name="Warfsmann J."/>
            <person name="Weissenbach J."/>
            <person name="White D.D."/>
            <person name="White J.D."/>
            <person name="Wiley G.B."/>
            <person name="Wincker P."/>
            <person name="Xing Y."/>
            <person name="Yang L."/>
            <person name="Yao Z."/>
            <person name="Ying F."/>
            <person name="Zhai J."/>
            <person name="Zhou L."/>
            <person name="Zuber A."/>
            <person name="Denarie J."/>
            <person name="Dixon R.A."/>
            <person name="May G.D."/>
            <person name="Schwartz D.C."/>
            <person name="Rogers J."/>
            <person name="Quetier F."/>
            <person name="Town C.D."/>
            <person name="Roe B.A."/>
        </authorList>
    </citation>
    <scope>NUCLEOTIDE SEQUENCE [LARGE SCALE GENOMIC DNA]</scope>
    <source>
        <strain evidence="3">A17</strain>
        <strain evidence="5 6">cv. Jemalong A17</strain>
    </source>
</reference>
<dbReference type="Pfam" id="PF07127">
    <property type="entry name" value="Nodulin_late"/>
    <property type="match status" value="1"/>
</dbReference>
<reference evidence="7" key="4">
    <citation type="journal article" date="2018" name="Nat. Plants">
        <title>Whole-genome landscape of Medicago truncatula symbiotic genes.</title>
        <authorList>
            <person name="Pecrix Y."/>
            <person name="Staton S.E."/>
            <person name="Sallet E."/>
            <person name="Lelandais-Briere C."/>
            <person name="Moreau S."/>
            <person name="Carrere S."/>
            <person name="Blein T."/>
            <person name="Jardinaud M.F."/>
            <person name="Latrasse D."/>
            <person name="Zouine M."/>
            <person name="Zahm M."/>
            <person name="Kreplak J."/>
            <person name="Mayjonade B."/>
            <person name="Satge C."/>
            <person name="Perez M."/>
            <person name="Cauet S."/>
            <person name="Marande W."/>
            <person name="Chantry-Darmon C."/>
            <person name="Lopez-Roques C."/>
            <person name="Bouchez O."/>
            <person name="Berard A."/>
            <person name="Debelle F."/>
            <person name="Munos S."/>
            <person name="Bendahmane A."/>
            <person name="Berges H."/>
            <person name="Niebel A."/>
            <person name="Buitink J."/>
            <person name="Frugier F."/>
            <person name="Benhamed M."/>
            <person name="Crespi M."/>
            <person name="Gouzy J."/>
            <person name="Gamas P."/>
        </authorList>
    </citation>
    <scope>NUCLEOTIDE SEQUENCE [LARGE SCALE GENOMIC DNA]</scope>
    <source>
        <strain evidence="7">cv. Jemalong A17</strain>
    </source>
</reference>
<feature type="transmembrane region" description="Helical" evidence="1">
    <location>
        <begin position="6"/>
        <end position="26"/>
    </location>
</feature>
<keyword evidence="1" id="KW-0472">Membrane</keyword>
<gene>
    <name evidence="3" type="ordered locus">MTR_7g063990</name>
    <name evidence="4" type="ORF">MtrunA17_Chr7g0239971</name>
</gene>
<dbReference type="GO" id="GO:0046872">
    <property type="term" value="F:metal ion binding"/>
    <property type="evidence" value="ECO:0007669"/>
    <property type="project" value="InterPro"/>
</dbReference>
<evidence type="ECO:0000313" key="7">
    <source>
        <dbReference type="Proteomes" id="UP000265566"/>
    </source>
</evidence>
<protein>
    <submittedName>
        <fullName evidence="3">Nodule Cysteine-Rich (NCR) secreted peptide</fullName>
    </submittedName>
    <submittedName>
        <fullName evidence="4">Putative Late nodulin</fullName>
    </submittedName>
</protein>
<organism evidence="3 6">
    <name type="scientific">Medicago truncatula</name>
    <name type="common">Barrel medic</name>
    <name type="synonym">Medicago tribuloides</name>
    <dbReference type="NCBI Taxonomy" id="3880"/>
    <lineage>
        <taxon>Eukaryota</taxon>
        <taxon>Viridiplantae</taxon>
        <taxon>Streptophyta</taxon>
        <taxon>Embryophyta</taxon>
        <taxon>Tracheophyta</taxon>
        <taxon>Spermatophyta</taxon>
        <taxon>Magnoliopsida</taxon>
        <taxon>eudicotyledons</taxon>
        <taxon>Gunneridae</taxon>
        <taxon>Pentapetalae</taxon>
        <taxon>rosids</taxon>
        <taxon>fabids</taxon>
        <taxon>Fabales</taxon>
        <taxon>Fabaceae</taxon>
        <taxon>Papilionoideae</taxon>
        <taxon>50 kb inversion clade</taxon>
        <taxon>NPAAA clade</taxon>
        <taxon>Hologalegina</taxon>
        <taxon>IRL clade</taxon>
        <taxon>Trifolieae</taxon>
        <taxon>Medicago</taxon>
    </lineage>
</organism>
<reference evidence="4" key="5">
    <citation type="journal article" date="2018" name="Nat. Plants">
        <title>Whole-genome landscape of Medicago truncatula symbiotic genes.</title>
        <authorList>
            <person name="Pecrix Y."/>
            <person name="Gamas P."/>
            <person name="Carrere S."/>
        </authorList>
    </citation>
    <scope>NUCLEOTIDE SEQUENCE</scope>
    <source>
        <tissue evidence="4">Leaves</tissue>
    </source>
</reference>
<dbReference type="EMBL" id="CM001223">
    <property type="protein sequence ID" value="KEH23027.1"/>
    <property type="molecule type" value="Genomic_DNA"/>
</dbReference>